<keyword evidence="13" id="KW-1185">Reference proteome</keyword>
<keyword evidence="7" id="KW-0906">Nuclear pore complex</keyword>
<feature type="compositionally biased region" description="Low complexity" evidence="10">
    <location>
        <begin position="58"/>
        <end position="78"/>
    </location>
</feature>
<gene>
    <name evidence="12" type="ORF">HERILL_LOCUS347</name>
</gene>
<feature type="region of interest" description="Disordered" evidence="10">
    <location>
        <begin position="25"/>
        <end position="113"/>
    </location>
</feature>
<dbReference type="GO" id="GO:0017056">
    <property type="term" value="F:structural constituent of nuclear pore"/>
    <property type="evidence" value="ECO:0007669"/>
    <property type="project" value="InterPro"/>
</dbReference>
<keyword evidence="5" id="KW-0653">Protein transport</keyword>
<evidence type="ECO:0000256" key="1">
    <source>
        <dbReference type="ARBA" id="ARBA00004567"/>
    </source>
</evidence>
<name>A0A7R8UA40_HERIL</name>
<dbReference type="Proteomes" id="UP000594454">
    <property type="component" value="Chromosome 1"/>
</dbReference>
<keyword evidence="4" id="KW-0509">mRNA transport</keyword>
<dbReference type="Pfam" id="PF05064">
    <property type="entry name" value="Nsp1_C"/>
    <property type="match status" value="1"/>
</dbReference>
<dbReference type="InterPro" id="IPR007758">
    <property type="entry name" value="Nucleoporin_NSP1_C"/>
</dbReference>
<evidence type="ECO:0000256" key="2">
    <source>
        <dbReference type="ARBA" id="ARBA00005911"/>
    </source>
</evidence>
<evidence type="ECO:0000313" key="13">
    <source>
        <dbReference type="Proteomes" id="UP000594454"/>
    </source>
</evidence>
<evidence type="ECO:0000256" key="3">
    <source>
        <dbReference type="ARBA" id="ARBA00022448"/>
    </source>
</evidence>
<dbReference type="GO" id="GO:0006405">
    <property type="term" value="P:RNA export from nucleus"/>
    <property type="evidence" value="ECO:0007669"/>
    <property type="project" value="TreeGrafter"/>
</dbReference>
<feature type="compositionally biased region" description="Low complexity" evidence="10">
    <location>
        <begin position="91"/>
        <end position="106"/>
    </location>
</feature>
<accession>A0A7R8UA40</accession>
<dbReference type="OrthoDB" id="344345at2759"/>
<dbReference type="GO" id="GO:0051028">
    <property type="term" value="P:mRNA transport"/>
    <property type="evidence" value="ECO:0007669"/>
    <property type="project" value="UniProtKB-KW"/>
</dbReference>
<feature type="domain" description="Nucleoporin NSP1-like C-terminal" evidence="11">
    <location>
        <begin position="125"/>
        <end position="222"/>
    </location>
</feature>
<dbReference type="Gene3D" id="1.20.5.170">
    <property type="match status" value="1"/>
</dbReference>
<sequence>MNFGNLNTSAPSGFSFGAPITSTAQGATSFGSTGGGDAGAAKLPEPAKQPAKLGGFSLGSLPAATSTSTLTTTSTPAPISFGSQPTLKLGATTTTAAATTASTTEAPKPAGAVTSLTSATKTTDSTPATQSSQLNFSQLEEYINKWTLELEEQEKNFTNQATQINAWDKLLIANNDKIVALNDAVQKVKADQTTLEQELEFIATQHAELEESIAPLQKEFMNMPQVDIERTQTYLMVENLDTQLKQMSEDLKEVIDYLNEANKVQDNNDPIVQIGKILNAHMSSLQWIESTSSSVTQQLEEISKMHDSLRRDSERSFRLTYYE</sequence>
<dbReference type="FunFam" id="1.20.5.170:FF:000040">
    <property type="entry name" value="Nuclear pore glycoprotein p62"/>
    <property type="match status" value="1"/>
</dbReference>
<dbReference type="GO" id="GO:0044613">
    <property type="term" value="C:nuclear pore central transport channel"/>
    <property type="evidence" value="ECO:0007669"/>
    <property type="project" value="TreeGrafter"/>
</dbReference>
<dbReference type="PANTHER" id="PTHR12084">
    <property type="entry name" value="NUCLEAR PORE GLYCOPROTEIN P62-RELATED"/>
    <property type="match status" value="1"/>
</dbReference>
<evidence type="ECO:0000256" key="6">
    <source>
        <dbReference type="ARBA" id="ARBA00023010"/>
    </source>
</evidence>
<evidence type="ECO:0000313" key="12">
    <source>
        <dbReference type="EMBL" id="CAD7076967.1"/>
    </source>
</evidence>
<organism evidence="12 13">
    <name type="scientific">Hermetia illucens</name>
    <name type="common">Black soldier fly</name>
    <dbReference type="NCBI Taxonomy" id="343691"/>
    <lineage>
        <taxon>Eukaryota</taxon>
        <taxon>Metazoa</taxon>
        <taxon>Ecdysozoa</taxon>
        <taxon>Arthropoda</taxon>
        <taxon>Hexapoda</taxon>
        <taxon>Insecta</taxon>
        <taxon>Pterygota</taxon>
        <taxon>Neoptera</taxon>
        <taxon>Endopterygota</taxon>
        <taxon>Diptera</taxon>
        <taxon>Brachycera</taxon>
        <taxon>Stratiomyomorpha</taxon>
        <taxon>Stratiomyidae</taxon>
        <taxon>Hermetiinae</taxon>
        <taxon>Hermetia</taxon>
    </lineage>
</organism>
<evidence type="ECO:0000256" key="7">
    <source>
        <dbReference type="ARBA" id="ARBA00023132"/>
    </source>
</evidence>
<evidence type="ECO:0000256" key="8">
    <source>
        <dbReference type="ARBA" id="ARBA00023242"/>
    </source>
</evidence>
<reference evidence="12 13" key="1">
    <citation type="submission" date="2020-11" db="EMBL/GenBank/DDBJ databases">
        <authorList>
            <person name="Wallbank WR R."/>
            <person name="Pardo Diaz C."/>
            <person name="Kozak K."/>
            <person name="Martin S."/>
            <person name="Jiggins C."/>
            <person name="Moest M."/>
            <person name="Warren A I."/>
            <person name="Generalovic N T."/>
            <person name="Byers J.R.P. K."/>
            <person name="Montejo-Kovacevich G."/>
            <person name="Yen C E."/>
        </authorList>
    </citation>
    <scope>NUCLEOTIDE SEQUENCE [LARGE SCALE GENOMIC DNA]</scope>
</reference>
<feature type="coiled-coil region" evidence="9">
    <location>
        <begin position="136"/>
        <end position="212"/>
    </location>
</feature>
<proteinExistence type="inferred from homology"/>
<evidence type="ECO:0000259" key="11">
    <source>
        <dbReference type="Pfam" id="PF05064"/>
    </source>
</evidence>
<comment type="similarity">
    <text evidence="2">Belongs to the nucleoporin NSP1/NUP62 family.</text>
</comment>
<comment type="subcellular location">
    <subcellularLocation>
        <location evidence="1">Nucleus</location>
        <location evidence="1">Nuclear pore complex</location>
    </subcellularLocation>
</comment>
<dbReference type="GO" id="GO:0005543">
    <property type="term" value="F:phospholipid binding"/>
    <property type="evidence" value="ECO:0007669"/>
    <property type="project" value="TreeGrafter"/>
</dbReference>
<keyword evidence="9" id="KW-0175">Coiled coil</keyword>
<dbReference type="GO" id="GO:0006606">
    <property type="term" value="P:protein import into nucleus"/>
    <property type="evidence" value="ECO:0007669"/>
    <property type="project" value="TreeGrafter"/>
</dbReference>
<protein>
    <recommendedName>
        <fullName evidence="11">Nucleoporin NSP1-like C-terminal domain-containing protein</fullName>
    </recommendedName>
</protein>
<keyword evidence="8" id="KW-0539">Nucleus</keyword>
<keyword evidence="6" id="KW-0811">Translocation</keyword>
<dbReference type="EMBL" id="LR899009">
    <property type="protein sequence ID" value="CAD7076967.1"/>
    <property type="molecule type" value="Genomic_DNA"/>
</dbReference>
<evidence type="ECO:0000256" key="5">
    <source>
        <dbReference type="ARBA" id="ARBA00022927"/>
    </source>
</evidence>
<dbReference type="AlphaFoldDB" id="A0A7R8UA40"/>
<evidence type="ECO:0000256" key="4">
    <source>
        <dbReference type="ARBA" id="ARBA00022816"/>
    </source>
</evidence>
<dbReference type="PANTHER" id="PTHR12084:SF0">
    <property type="entry name" value="NUCLEAR PORE GLYCOPROTEIN P62"/>
    <property type="match status" value="1"/>
</dbReference>
<evidence type="ECO:0000256" key="9">
    <source>
        <dbReference type="SAM" id="Coils"/>
    </source>
</evidence>
<dbReference type="InterPro" id="IPR026010">
    <property type="entry name" value="NSP1/NUP62"/>
</dbReference>
<evidence type="ECO:0000256" key="10">
    <source>
        <dbReference type="SAM" id="MobiDB-lite"/>
    </source>
</evidence>
<keyword evidence="3" id="KW-0813">Transport</keyword>